<dbReference type="EMBL" id="CP021084">
    <property type="protein sequence ID" value="ASN83419.1"/>
    <property type="molecule type" value="Genomic_DNA"/>
</dbReference>
<proteinExistence type="predicted"/>
<keyword evidence="2" id="KW-1185">Reference proteome</keyword>
<reference evidence="1 2" key="1">
    <citation type="submission" date="2017-05" db="EMBL/GenBank/DDBJ databases">
        <title>The complete genome sequence of Deinococcus ficus isolated from the rhizosphere of the Ficus religiosa L. in Taiwan.</title>
        <authorList>
            <person name="Wu K.-M."/>
            <person name="Liao T.-L."/>
            <person name="Liu Y.-M."/>
            <person name="Young C.-C."/>
            <person name="Tsai S.-F."/>
        </authorList>
    </citation>
    <scope>NUCLEOTIDE SEQUENCE [LARGE SCALE GENOMIC DNA]</scope>
    <source>
        <strain evidence="1 2">CC-FR2-10</strain>
        <plasmid evidence="2">pdfi3</plasmid>
    </source>
</reference>
<gene>
    <name evidence="1" type="ORF">DFI_19675</name>
</gene>
<name>A0A221T3E1_9DEIO</name>
<sequence length="74" mass="8512">MLVHITLNLKEDEVDARRESVLEALHRAGLREIDTKFLKRYSLLTGHVDRKHLHDVERLPMVVAVEPDGEVVAM</sequence>
<keyword evidence="1" id="KW-0614">Plasmid</keyword>
<dbReference type="Proteomes" id="UP000259030">
    <property type="component" value="Plasmid pDFI3"/>
</dbReference>
<dbReference type="KEGG" id="dfc:DFI_19675"/>
<protein>
    <submittedName>
        <fullName evidence="1">Uncharacterized protein</fullName>
    </submittedName>
</protein>
<dbReference type="RefSeq" id="WP_027462851.1">
    <property type="nucleotide sequence ID" value="NZ_CP021084.1"/>
</dbReference>
<geneLocation type="plasmid" evidence="2">
    <name>pdfi3</name>
</geneLocation>
<evidence type="ECO:0000313" key="1">
    <source>
        <dbReference type="EMBL" id="ASN83419.1"/>
    </source>
</evidence>
<organism evidence="1 2">
    <name type="scientific">Deinococcus ficus</name>
    <dbReference type="NCBI Taxonomy" id="317577"/>
    <lineage>
        <taxon>Bacteria</taxon>
        <taxon>Thermotogati</taxon>
        <taxon>Deinococcota</taxon>
        <taxon>Deinococci</taxon>
        <taxon>Deinococcales</taxon>
        <taxon>Deinococcaceae</taxon>
        <taxon>Deinococcus</taxon>
    </lineage>
</organism>
<dbReference type="AlphaFoldDB" id="A0A221T3E1"/>
<accession>A0A221T3E1</accession>
<evidence type="ECO:0000313" key="2">
    <source>
        <dbReference type="Proteomes" id="UP000259030"/>
    </source>
</evidence>